<proteinExistence type="inferred from homology"/>
<dbReference type="InterPro" id="IPR002765">
    <property type="entry name" value="UPF0145_YbjQ-like"/>
</dbReference>
<dbReference type="InterPro" id="IPR035439">
    <property type="entry name" value="UPF0145_dom_sf"/>
</dbReference>
<organism evidence="2 3">
    <name type="scientific">Formimonas warabiya</name>
    <dbReference type="NCBI Taxonomy" id="1761012"/>
    <lineage>
        <taxon>Bacteria</taxon>
        <taxon>Bacillati</taxon>
        <taxon>Bacillota</taxon>
        <taxon>Clostridia</taxon>
        <taxon>Eubacteriales</taxon>
        <taxon>Peptococcaceae</taxon>
        <taxon>Candidatus Formimonas</taxon>
    </lineage>
</organism>
<evidence type="ECO:0000256" key="1">
    <source>
        <dbReference type="ARBA" id="ARBA00010751"/>
    </source>
</evidence>
<dbReference type="Pfam" id="PF01906">
    <property type="entry name" value="YbjQ_1"/>
    <property type="match status" value="1"/>
</dbReference>
<evidence type="ECO:0008006" key="4">
    <source>
        <dbReference type="Google" id="ProtNLM"/>
    </source>
</evidence>
<gene>
    <name evidence="2" type="ORF">DCMF_20330</name>
</gene>
<reference evidence="2 3" key="1">
    <citation type="submission" date="2016-10" db="EMBL/GenBank/DDBJ databases">
        <title>Complete Genome Sequence of Peptococcaceae strain DCMF.</title>
        <authorList>
            <person name="Edwards R.J."/>
            <person name="Holland S.I."/>
            <person name="Deshpande N.P."/>
            <person name="Wong Y.K."/>
            <person name="Ertan H."/>
            <person name="Manefield M."/>
            <person name="Russell T.L."/>
            <person name="Lee M.J."/>
        </authorList>
    </citation>
    <scope>NUCLEOTIDE SEQUENCE [LARGE SCALE GENOMIC DNA]</scope>
    <source>
        <strain evidence="2 3">DCMF</strain>
    </source>
</reference>
<dbReference type="KEGG" id="fwa:DCMF_20330"/>
<sequence>MGFFGAGKEKIDISHIMVTTTENIPGKKYEIIGPVGILEPIPLKHKAMDEIKTNAAEMGADAIVTFRILFHHVERTENFYFCYGTAVRFID</sequence>
<dbReference type="RefSeq" id="WP_148136122.1">
    <property type="nucleotide sequence ID" value="NZ_CP017634.1"/>
</dbReference>
<dbReference type="OrthoDB" id="9796448at2"/>
<dbReference type="Proteomes" id="UP000323521">
    <property type="component" value="Chromosome"/>
</dbReference>
<dbReference type="Gene3D" id="3.30.110.70">
    <property type="entry name" value="Hypothetical protein apc22750. Chain B"/>
    <property type="match status" value="1"/>
</dbReference>
<evidence type="ECO:0000313" key="3">
    <source>
        <dbReference type="Proteomes" id="UP000323521"/>
    </source>
</evidence>
<name>A0A3G1KWI7_FORW1</name>
<dbReference type="EMBL" id="CP017634">
    <property type="protein sequence ID" value="ATW26801.1"/>
    <property type="molecule type" value="Genomic_DNA"/>
</dbReference>
<dbReference type="AlphaFoldDB" id="A0A3G1KWI7"/>
<keyword evidence="3" id="KW-1185">Reference proteome</keyword>
<dbReference type="SUPFAM" id="SSF117782">
    <property type="entry name" value="YbjQ-like"/>
    <property type="match status" value="1"/>
</dbReference>
<accession>A0A3G1KWI7</accession>
<evidence type="ECO:0000313" key="2">
    <source>
        <dbReference type="EMBL" id="ATW26801.1"/>
    </source>
</evidence>
<protein>
    <recommendedName>
        <fullName evidence="4">Heavy metal-binding domain-containing protein</fullName>
    </recommendedName>
</protein>
<comment type="similarity">
    <text evidence="1">Belongs to the UPF0145 family.</text>
</comment>